<feature type="domain" description="Guanylate cyclase" evidence="1">
    <location>
        <begin position="7"/>
        <end position="122"/>
    </location>
</feature>
<evidence type="ECO:0000313" key="2">
    <source>
        <dbReference type="EMBL" id="KUJ79780.1"/>
    </source>
</evidence>
<evidence type="ECO:0000313" key="3">
    <source>
        <dbReference type="Proteomes" id="UP000053690"/>
    </source>
</evidence>
<sequence length="463" mass="51288">MEQRLSAVLAADMVGYARLMELDEIGVLSRQKKYRRELIDPEINRRRGSIIKTTGDGMLATFESVQDAVQCAVKIQQAMSLRETELEADQRIRFRVGINLGDVIFDEGDIFGDGVNVAARLEGLAEPGGVCVSDIVHQAVQDRVDAPFRDMGGQRVKNISRPIRAWHWSPQSGPVRTAPDISLQQRVRFCKSADGTNLAWASTGEGTPVLKAPNWLNHIEYEWTSPVWGDFLSETSQKCQLVRFDQRGNGLSDWDVDDISEDRMIDDMVAVADAAGLGRFGLLGISQGAAFSIRFAARYPDRVKFLVLLGGYVRGRMLRGDAEAEQFYEASRAMVSAGWGSPSPLYRHFFTSCYMPDATPEEGASFDEMQRISASPETALRIMEMNAYVDARPDAQSLQIPTLVLHVKGDLAAPISKGRATAREIPAAAFVELPGANHCMIRGHPGFDEFFQEIGPFLREHSD</sequence>
<accession>A0A0X3U2F6</accession>
<dbReference type="OrthoDB" id="7267294at2"/>
<dbReference type="RefSeq" id="WP_068334203.1">
    <property type="nucleotide sequence ID" value="NZ_LQBP01000003.1"/>
</dbReference>
<dbReference type="SUPFAM" id="SSF53474">
    <property type="entry name" value="alpha/beta-Hydrolases"/>
    <property type="match status" value="1"/>
</dbReference>
<dbReference type="GO" id="GO:0004016">
    <property type="term" value="F:adenylate cyclase activity"/>
    <property type="evidence" value="ECO:0007669"/>
    <property type="project" value="UniProtKB-ARBA"/>
</dbReference>
<dbReference type="PANTHER" id="PTHR43081">
    <property type="entry name" value="ADENYLATE CYCLASE, TERMINAL-DIFFERENTIATION SPECIFIC-RELATED"/>
    <property type="match status" value="1"/>
</dbReference>
<dbReference type="PRINTS" id="PR00111">
    <property type="entry name" value="ABHYDROLASE"/>
</dbReference>
<protein>
    <submittedName>
        <fullName evidence="2">Adenylate cyclase</fullName>
    </submittedName>
</protein>
<dbReference type="InterPro" id="IPR029058">
    <property type="entry name" value="AB_hydrolase_fold"/>
</dbReference>
<dbReference type="PROSITE" id="PS50125">
    <property type="entry name" value="GUANYLATE_CYCLASE_2"/>
    <property type="match status" value="1"/>
</dbReference>
<dbReference type="PANTHER" id="PTHR43081:SF19">
    <property type="entry name" value="PH-SENSITIVE ADENYLATE CYCLASE RV1264"/>
    <property type="match status" value="1"/>
</dbReference>
<dbReference type="Pfam" id="PF00561">
    <property type="entry name" value="Abhydrolase_1"/>
    <property type="match status" value="1"/>
</dbReference>
<organism evidence="2 3">
    <name type="scientific">Ruegeria profundi</name>
    <dbReference type="NCBI Taxonomy" id="1685378"/>
    <lineage>
        <taxon>Bacteria</taxon>
        <taxon>Pseudomonadati</taxon>
        <taxon>Pseudomonadota</taxon>
        <taxon>Alphaproteobacteria</taxon>
        <taxon>Rhodobacterales</taxon>
        <taxon>Roseobacteraceae</taxon>
        <taxon>Ruegeria</taxon>
    </lineage>
</organism>
<dbReference type="EMBL" id="LQBP01000003">
    <property type="protein sequence ID" value="KUJ79780.1"/>
    <property type="molecule type" value="Genomic_DNA"/>
</dbReference>
<dbReference type="GO" id="GO:0035556">
    <property type="term" value="P:intracellular signal transduction"/>
    <property type="evidence" value="ECO:0007669"/>
    <property type="project" value="InterPro"/>
</dbReference>
<dbReference type="STRING" id="1685378.AVO44_06275"/>
<reference evidence="3" key="1">
    <citation type="submission" date="2015-12" db="EMBL/GenBank/DDBJ databases">
        <authorList>
            <person name="Zhang G."/>
            <person name="Stingl U."/>
        </authorList>
    </citation>
    <scope>NUCLEOTIDE SEQUENCE [LARGE SCALE GENOMIC DNA]</scope>
    <source>
        <strain evidence="3">ZGT108</strain>
    </source>
</reference>
<dbReference type="InterPro" id="IPR001054">
    <property type="entry name" value="A/G_cyclase"/>
</dbReference>
<keyword evidence="3" id="KW-1185">Reference proteome</keyword>
<dbReference type="InterPro" id="IPR029787">
    <property type="entry name" value="Nucleotide_cyclase"/>
</dbReference>
<dbReference type="InterPro" id="IPR000073">
    <property type="entry name" value="AB_hydrolase_1"/>
</dbReference>
<dbReference type="SUPFAM" id="SSF55073">
    <property type="entry name" value="Nucleotide cyclase"/>
    <property type="match status" value="1"/>
</dbReference>
<dbReference type="Pfam" id="PF00211">
    <property type="entry name" value="Guanylate_cyc"/>
    <property type="match status" value="1"/>
</dbReference>
<dbReference type="InterPro" id="IPR050697">
    <property type="entry name" value="Adenylyl/Guanylyl_Cyclase_3/4"/>
</dbReference>
<dbReference type="AlphaFoldDB" id="A0A0X3U2F6"/>
<comment type="caution">
    <text evidence="2">The sequence shown here is derived from an EMBL/GenBank/DDBJ whole genome shotgun (WGS) entry which is preliminary data.</text>
</comment>
<gene>
    <name evidence="2" type="ORF">AVO44_06275</name>
</gene>
<dbReference type="Gene3D" id="3.40.50.1820">
    <property type="entry name" value="alpha/beta hydrolase"/>
    <property type="match status" value="1"/>
</dbReference>
<proteinExistence type="predicted"/>
<name>A0A0X3U2F6_9RHOB</name>
<dbReference type="GO" id="GO:0006171">
    <property type="term" value="P:cAMP biosynthetic process"/>
    <property type="evidence" value="ECO:0007669"/>
    <property type="project" value="TreeGrafter"/>
</dbReference>
<evidence type="ECO:0000259" key="1">
    <source>
        <dbReference type="PROSITE" id="PS50125"/>
    </source>
</evidence>
<dbReference type="Proteomes" id="UP000053690">
    <property type="component" value="Unassembled WGS sequence"/>
</dbReference>
<dbReference type="Gene3D" id="3.30.70.1230">
    <property type="entry name" value="Nucleotide cyclase"/>
    <property type="match status" value="1"/>
</dbReference>
<dbReference type="CDD" id="cd07302">
    <property type="entry name" value="CHD"/>
    <property type="match status" value="1"/>
</dbReference>